<proteinExistence type="inferred from homology"/>
<dbReference type="InterPro" id="IPR021884">
    <property type="entry name" value="Ice-bd_prot"/>
</dbReference>
<reference evidence="5" key="1">
    <citation type="journal article" date="2012" name="Science">
        <title>Fermentation, hydrogen, and sulfur metabolism in multiple uncultivated bacterial phyla.</title>
        <authorList>
            <person name="Wrighton K.C."/>
            <person name="Thomas B.C."/>
            <person name="Sharon I."/>
            <person name="Miller C.S."/>
            <person name="Castelle C.J."/>
            <person name="VerBerkmoes N.C."/>
            <person name="Wilkins M.J."/>
            <person name="Hettich R.L."/>
            <person name="Lipton M.S."/>
            <person name="Williams K.H."/>
            <person name="Long P.E."/>
            <person name="Banfield J.F."/>
        </authorList>
    </citation>
    <scope>NUCLEOTIDE SEQUENCE [LARGE SCALE GENOMIC DNA]</scope>
</reference>
<keyword evidence="3" id="KW-0472">Membrane</keyword>
<keyword evidence="2 4" id="KW-0732">Signal</keyword>
<dbReference type="AlphaFoldDB" id="K1XY64"/>
<feature type="chain" id="PRO_5022700936" evidence="4">
    <location>
        <begin position="26"/>
        <end position="508"/>
    </location>
</feature>
<keyword evidence="3" id="KW-1133">Transmembrane helix</keyword>
<comment type="caution">
    <text evidence="5">The sequence shown here is derived from an EMBL/GenBank/DDBJ whole genome shotgun (WGS) entry which is preliminary data.</text>
</comment>
<name>K1XY64_9BACT</name>
<feature type="signal peptide" evidence="4">
    <location>
        <begin position="1"/>
        <end position="25"/>
    </location>
</feature>
<comment type="similarity">
    <text evidence="1">Belongs to the ice-binding protein family.</text>
</comment>
<feature type="transmembrane region" description="Helical" evidence="3">
    <location>
        <begin position="483"/>
        <end position="503"/>
    </location>
</feature>
<sequence>MVMKNFTKVLLVVSLWFGLIGSTMAATAPNLGAVAGYAIYSDAGVTNFGGVTTTHIRGNVGHNGLGATNLATPTQVVWTIDAGVGVATVMNTAYLALLAEGTTVPVYDLAGNDTIGPGVYDVAATTLDGTLTLSGAGVYIFKGSSVTVNAPGNMVLTNGADACNVFWALTTRMHVSAGAAHVIGTVITAVGGADITFGDGASLQGRAWAHTAITLRNNVITEPTCTVVPPSWGSFAPSRLIPLINILKVPTPLVLIWSGLVTYNYTVQNVWLNLALRNITVNDDTCGPVVYISGDVNNDGRLELTEKWYYRCTTTLSATTTNIVTVYGESDDSYRDVATDTATATVVVGAVVVDTGVHAAPLTPPLINIIKIPNRLTPFPFGGGDVTYTYTVTNPGIVAMNDIVVTDDKCGPIALIGGDTNYDHLLDINESWVYTCQSNISVSTRNVAIAEGKANGFIVQDQTFANVYVTPGLPKTGLSITPWHIIVLASILMIISTSLIFVFKKKTI</sequence>
<evidence type="ECO:0000313" key="5">
    <source>
        <dbReference type="EMBL" id="EKD25298.1"/>
    </source>
</evidence>
<accession>K1XY64</accession>
<evidence type="ECO:0000256" key="2">
    <source>
        <dbReference type="ARBA" id="ARBA00022729"/>
    </source>
</evidence>
<keyword evidence="3" id="KW-0812">Transmembrane</keyword>
<protein>
    <submittedName>
        <fullName evidence="5">Ice-binding protein</fullName>
    </submittedName>
</protein>
<evidence type="ECO:0000256" key="4">
    <source>
        <dbReference type="SAM" id="SignalP"/>
    </source>
</evidence>
<dbReference type="Pfam" id="PF11999">
    <property type="entry name" value="Ice_binding"/>
    <property type="match status" value="1"/>
</dbReference>
<dbReference type="EMBL" id="AMFJ01036095">
    <property type="protein sequence ID" value="EKD25298.1"/>
    <property type="molecule type" value="Genomic_DNA"/>
</dbReference>
<evidence type="ECO:0000256" key="3">
    <source>
        <dbReference type="SAM" id="Phobius"/>
    </source>
</evidence>
<gene>
    <name evidence="5" type="ORF">ACD_80C00088G0008</name>
</gene>
<organism evidence="5">
    <name type="scientific">uncultured bacterium</name>
    <name type="common">gcode 4</name>
    <dbReference type="NCBI Taxonomy" id="1234023"/>
    <lineage>
        <taxon>Bacteria</taxon>
        <taxon>environmental samples</taxon>
    </lineage>
</organism>
<evidence type="ECO:0000256" key="1">
    <source>
        <dbReference type="ARBA" id="ARBA00005445"/>
    </source>
</evidence>